<sequence length="672" mass="70674">MAGSRAPSGSLRAHASTADKARTGGVFSSYKPAAPKWKKNEFVGDDSGSESSSSDSDSDDSDIQEEDASDFKKRISQTPTSKSKATPSKATPAKSSTVNGLTASVKKDWAGKKVKKEETSSSSASSESESESESSESSSDEKATKASAKGKQVKPVESKPKPASDSSESETSSESESESDDAKKPKAKTDKKPAAQPKANAKPAKKEETTSESDSSSEESESEGGSEDAEVQIAQQIRNDVQSAKTAKAQVSASKSKAKVKPTKAPTPEQEDDDGDVEMVDQSTALTNGGNPTTVGSVPEFVAPDFHLRKLEGNVDASDVASFFEKAKMDGKQVWYITAPASLPVTVVQDLTIPMDQAQKGLPVLSHNGDDYRMAFDNPAASSSFRLLIPNKKGDEYSMLERPVNQTMHFTRSETFPAEGPASIVTTQTVATTKPARPQPQGLKARYTPLGVPAPKPTLAPPANSKKHGSAAQETAATSSKKKRKHGNDGENGPAETTPAQKDSPGKNINAEKPAKKQKTSKGQEQAPAGHSGRKETPVPLPPQVNGGSNAKSSTTTTTTTTKRKTTSVPSASQPAPASRKSASPGAPLPSTQIPPKQTPVPIPIPKPAHVVDLTGSGSSSDTKKERKKKDKKVDEKPKAKADKGRFENAVANIAKSPKKVTPIPPPRFGSK</sequence>
<feature type="compositionally biased region" description="Acidic residues" evidence="1">
    <location>
        <begin position="167"/>
        <end position="179"/>
    </location>
</feature>
<keyword evidence="3" id="KW-1185">Reference proteome</keyword>
<name>A0A194VG17_CYTMA</name>
<feature type="compositionally biased region" description="Basic and acidic residues" evidence="1">
    <location>
        <begin position="105"/>
        <end position="119"/>
    </location>
</feature>
<dbReference type="InterPro" id="IPR013240">
    <property type="entry name" value="DNA-dir_RNA_pol1_su_RPA34"/>
</dbReference>
<feature type="compositionally biased region" description="Pro residues" evidence="1">
    <location>
        <begin position="663"/>
        <end position="672"/>
    </location>
</feature>
<feature type="compositionally biased region" description="Basic and acidic residues" evidence="1">
    <location>
        <begin position="632"/>
        <end position="647"/>
    </location>
</feature>
<dbReference type="InterPro" id="IPR053263">
    <property type="entry name" value="Euk_RPA34_RNAP_subunit"/>
</dbReference>
<feature type="region of interest" description="Disordered" evidence="1">
    <location>
        <begin position="1"/>
        <end position="277"/>
    </location>
</feature>
<dbReference type="PANTHER" id="PTHR28155">
    <property type="entry name" value="ACR243WP"/>
    <property type="match status" value="1"/>
</dbReference>
<evidence type="ECO:0008006" key="4">
    <source>
        <dbReference type="Google" id="ProtNLM"/>
    </source>
</evidence>
<feature type="compositionally biased region" description="Acidic residues" evidence="1">
    <location>
        <begin position="56"/>
        <end position="68"/>
    </location>
</feature>
<feature type="compositionally biased region" description="Acidic residues" evidence="1">
    <location>
        <begin position="215"/>
        <end position="230"/>
    </location>
</feature>
<evidence type="ECO:0000313" key="3">
    <source>
        <dbReference type="Proteomes" id="UP000078576"/>
    </source>
</evidence>
<feature type="compositionally biased region" description="Pro residues" evidence="1">
    <location>
        <begin position="597"/>
        <end position="607"/>
    </location>
</feature>
<dbReference type="AlphaFoldDB" id="A0A194VG17"/>
<accession>A0A194VG17</accession>
<feature type="region of interest" description="Disordered" evidence="1">
    <location>
        <begin position="415"/>
        <end position="672"/>
    </location>
</feature>
<organism evidence="2 3">
    <name type="scientific">Cytospora mali</name>
    <name type="common">Apple Valsa canker fungus</name>
    <name type="synonym">Valsa mali</name>
    <dbReference type="NCBI Taxonomy" id="578113"/>
    <lineage>
        <taxon>Eukaryota</taxon>
        <taxon>Fungi</taxon>
        <taxon>Dikarya</taxon>
        <taxon>Ascomycota</taxon>
        <taxon>Pezizomycotina</taxon>
        <taxon>Sordariomycetes</taxon>
        <taxon>Sordariomycetidae</taxon>
        <taxon>Diaporthales</taxon>
        <taxon>Cytosporaceae</taxon>
        <taxon>Cytospora</taxon>
    </lineage>
</organism>
<dbReference type="Pfam" id="PF08208">
    <property type="entry name" value="RNA_polI_A34"/>
    <property type="match status" value="1"/>
</dbReference>
<evidence type="ECO:0000313" key="2">
    <source>
        <dbReference type="EMBL" id="KUI62731.1"/>
    </source>
</evidence>
<feature type="compositionally biased region" description="Low complexity" evidence="1">
    <location>
        <begin position="552"/>
        <end position="596"/>
    </location>
</feature>
<dbReference type="Proteomes" id="UP000078576">
    <property type="component" value="Unassembled WGS sequence"/>
</dbReference>
<feature type="compositionally biased region" description="Low complexity" evidence="1">
    <location>
        <begin position="242"/>
        <end position="255"/>
    </location>
</feature>
<evidence type="ECO:0000256" key="1">
    <source>
        <dbReference type="SAM" id="MobiDB-lite"/>
    </source>
</evidence>
<feature type="compositionally biased region" description="Basic and acidic residues" evidence="1">
    <location>
        <begin position="180"/>
        <end position="193"/>
    </location>
</feature>
<dbReference type="EMBL" id="KN714830">
    <property type="protein sequence ID" value="KUI62731.1"/>
    <property type="molecule type" value="Genomic_DNA"/>
</dbReference>
<dbReference type="PANTHER" id="PTHR28155:SF1">
    <property type="entry name" value="DNA-DIRECTED RNA POLYMERASE I SUBUNIT RPA34.5-DOMAIN-CONTAINING PROTEIN"/>
    <property type="match status" value="1"/>
</dbReference>
<reference evidence="3" key="1">
    <citation type="submission" date="2014-12" db="EMBL/GenBank/DDBJ databases">
        <title>Genome Sequence of Valsa Canker Pathogens Uncovers a Specific Adaption of Colonization on Woody Bark.</title>
        <authorList>
            <person name="Yin Z."/>
            <person name="Liu H."/>
            <person name="Gao X."/>
            <person name="Li Z."/>
            <person name="Song N."/>
            <person name="Ke X."/>
            <person name="Dai Q."/>
            <person name="Wu Y."/>
            <person name="Sun Y."/>
            <person name="Xu J.-R."/>
            <person name="Kang Z.K."/>
            <person name="Wang L."/>
            <person name="Huang L."/>
        </authorList>
    </citation>
    <scope>NUCLEOTIDE SEQUENCE [LARGE SCALE GENOMIC DNA]</scope>
    <source>
        <strain evidence="3">SXYL134</strain>
    </source>
</reference>
<gene>
    <name evidence="2" type="ORF">VP1G_09855</name>
</gene>
<feature type="compositionally biased region" description="Polar residues" evidence="1">
    <location>
        <begin position="76"/>
        <end position="102"/>
    </location>
</feature>
<dbReference type="OrthoDB" id="76224at2759"/>
<proteinExistence type="predicted"/>
<dbReference type="Gene3D" id="6.20.250.70">
    <property type="match status" value="1"/>
</dbReference>
<protein>
    <recommendedName>
        <fullName evidence="4">DNA-directed RNA polymerase I subunit RPA34.5</fullName>
    </recommendedName>
</protein>
<dbReference type="STRING" id="694573.A0A194VG17"/>
<dbReference type="GO" id="GO:0006360">
    <property type="term" value="P:transcription by RNA polymerase I"/>
    <property type="evidence" value="ECO:0007669"/>
    <property type="project" value="InterPro"/>
</dbReference>